<feature type="binding site" evidence="13">
    <location>
        <position position="692"/>
    </location>
    <ligand>
        <name>ATP</name>
        <dbReference type="ChEBI" id="CHEBI:30616"/>
    </ligand>
</feature>
<feature type="domain" description="Helicase ATP-binding" evidence="16">
    <location>
        <begin position="179"/>
        <end position="338"/>
    </location>
</feature>
<evidence type="ECO:0000256" key="5">
    <source>
        <dbReference type="ARBA" id="ARBA00022490"/>
    </source>
</evidence>
<evidence type="ECO:0000256" key="12">
    <source>
        <dbReference type="ARBA" id="ARBA00023136"/>
    </source>
</evidence>
<accession>A0AAE3MND5</accession>
<dbReference type="GO" id="GO:0031522">
    <property type="term" value="C:cell envelope Sec protein transport complex"/>
    <property type="evidence" value="ECO:0007669"/>
    <property type="project" value="TreeGrafter"/>
</dbReference>
<dbReference type="Pfam" id="PF07517">
    <property type="entry name" value="SecA_DEAD"/>
    <property type="match status" value="1"/>
</dbReference>
<dbReference type="InterPro" id="IPR036266">
    <property type="entry name" value="SecA_Wing/Scaffold_sf"/>
</dbReference>
<dbReference type="CDD" id="cd18803">
    <property type="entry name" value="SF2_C_secA"/>
    <property type="match status" value="1"/>
</dbReference>
<dbReference type="Pfam" id="PF21090">
    <property type="entry name" value="P-loop_SecA"/>
    <property type="match status" value="1"/>
</dbReference>
<dbReference type="GO" id="GO:0008564">
    <property type="term" value="F:protein-exporting ATPase activity"/>
    <property type="evidence" value="ECO:0007669"/>
    <property type="project" value="UniProtKB-EC"/>
</dbReference>
<evidence type="ECO:0000256" key="14">
    <source>
        <dbReference type="RuleBase" id="RU003874"/>
    </source>
</evidence>
<dbReference type="AlphaFoldDB" id="A0AAE3MND5"/>
<proteinExistence type="inferred from homology"/>
<comment type="catalytic activity">
    <reaction evidence="13">
        <text>ATP + H2O + cellular proteinSide 1 = ADP + phosphate + cellular proteinSide 2.</text>
        <dbReference type="EC" id="7.4.2.8"/>
    </reaction>
</comment>
<keyword evidence="8 13" id="KW-0067">ATP-binding</keyword>
<comment type="caution">
    <text evidence="19">The sequence shown here is derived from an EMBL/GenBank/DDBJ whole genome shotgun (WGS) entry which is preliminary data.</text>
</comment>
<dbReference type="RefSeq" id="WP_266013486.1">
    <property type="nucleotide sequence ID" value="NZ_JAPFQP010000003.1"/>
</dbReference>
<dbReference type="EMBL" id="JAPFQP010000003">
    <property type="protein sequence ID" value="MCX2720052.1"/>
    <property type="molecule type" value="Genomic_DNA"/>
</dbReference>
<dbReference type="Pfam" id="PF07516">
    <property type="entry name" value="SecA_SW"/>
    <property type="match status" value="1"/>
</dbReference>
<keyword evidence="4 13" id="KW-1003">Cell membrane</keyword>
<dbReference type="NCBIfam" id="NF009536">
    <property type="entry name" value="PRK12901.1"/>
    <property type="match status" value="1"/>
</dbReference>
<evidence type="ECO:0000256" key="3">
    <source>
        <dbReference type="ARBA" id="ARBA00022448"/>
    </source>
</evidence>
<dbReference type="InterPro" id="IPR001650">
    <property type="entry name" value="Helicase_C-like"/>
</dbReference>
<dbReference type="GO" id="GO:0006605">
    <property type="term" value="P:protein targeting"/>
    <property type="evidence" value="ECO:0007669"/>
    <property type="project" value="UniProtKB-UniRule"/>
</dbReference>
<comment type="similarity">
    <text evidence="2 13 14">Belongs to the SecA family.</text>
</comment>
<dbReference type="GO" id="GO:0005524">
    <property type="term" value="F:ATP binding"/>
    <property type="evidence" value="ECO:0007669"/>
    <property type="project" value="UniProtKB-UniRule"/>
</dbReference>
<dbReference type="GO" id="GO:0005829">
    <property type="term" value="C:cytosol"/>
    <property type="evidence" value="ECO:0007669"/>
    <property type="project" value="TreeGrafter"/>
</dbReference>
<dbReference type="PRINTS" id="PR00906">
    <property type="entry name" value="SECA"/>
</dbReference>
<feature type="domain" description="SecA family profile" evidence="18">
    <location>
        <begin position="5"/>
        <end position="770"/>
    </location>
</feature>
<dbReference type="Proteomes" id="UP001207116">
    <property type="component" value="Unassembled WGS sequence"/>
</dbReference>
<evidence type="ECO:0000256" key="13">
    <source>
        <dbReference type="HAMAP-Rule" id="MF_01382"/>
    </source>
</evidence>
<evidence type="ECO:0000256" key="2">
    <source>
        <dbReference type="ARBA" id="ARBA00007650"/>
    </source>
</evidence>
<evidence type="ECO:0000256" key="8">
    <source>
        <dbReference type="ARBA" id="ARBA00022840"/>
    </source>
</evidence>
<dbReference type="PANTHER" id="PTHR30612:SF0">
    <property type="entry name" value="CHLOROPLAST PROTEIN-TRANSPORTING ATPASE"/>
    <property type="match status" value="1"/>
</dbReference>
<evidence type="ECO:0000313" key="19">
    <source>
        <dbReference type="EMBL" id="MCX2720052.1"/>
    </source>
</evidence>
<evidence type="ECO:0000259" key="17">
    <source>
        <dbReference type="PROSITE" id="PS51194"/>
    </source>
</evidence>
<name>A0AAE3MND5_9FLAO</name>
<keyword evidence="20" id="KW-1185">Reference proteome</keyword>
<dbReference type="NCBIfam" id="TIGR00963">
    <property type="entry name" value="secA"/>
    <property type="match status" value="1"/>
</dbReference>
<dbReference type="GO" id="GO:0043952">
    <property type="term" value="P:protein transport by the Sec complex"/>
    <property type="evidence" value="ECO:0007669"/>
    <property type="project" value="TreeGrafter"/>
</dbReference>
<dbReference type="InterPro" id="IPR011130">
    <property type="entry name" value="SecA_preprotein_X-link_dom"/>
</dbReference>
<evidence type="ECO:0000256" key="1">
    <source>
        <dbReference type="ARBA" id="ARBA00004496"/>
    </source>
</evidence>
<dbReference type="InterPro" id="IPR011116">
    <property type="entry name" value="SecA_Wing/Scaffold"/>
</dbReference>
<keyword evidence="5 13" id="KW-0963">Cytoplasm</keyword>
<dbReference type="InterPro" id="IPR020937">
    <property type="entry name" value="SecA_CS"/>
</dbReference>
<evidence type="ECO:0000256" key="7">
    <source>
        <dbReference type="ARBA" id="ARBA00022741"/>
    </source>
</evidence>
<dbReference type="InterPro" id="IPR014001">
    <property type="entry name" value="Helicase_ATP-bd"/>
</dbReference>
<dbReference type="InterPro" id="IPR011115">
    <property type="entry name" value="SecA_DEAD"/>
</dbReference>
<keyword evidence="9 13" id="KW-0653">Protein transport</keyword>
<dbReference type="InterPro" id="IPR000185">
    <property type="entry name" value="SecA"/>
</dbReference>
<comment type="subunit">
    <text evidence="13">Monomer and homodimer. Part of the essential Sec protein translocation apparatus which comprises SecA, SecYEG and auxiliary proteins SecDF. Other proteins may also be involved.</text>
</comment>
<sequence>MSLVNSIIKAFVGDKSKKDVKELQPIVKKIKSFEGELKRLSHDELRNKTSGFKAIIAERCQKINEEIAGLQQESHDSSDIDKNEAIYNQIDSLNEEAYKITEDTLNELLPEAFAVMKETASRFAENETLKVSATEFDRKLSGTKDYVTLEGDNAIWSNSWDAAGKEVTWDMVHYDVQLIGGIALHQGKIAEMQTGEGKTLVATLPMYLNALAGKGAHLVTVNDYLAKRDSTWMGPLFEFHGLSVDCIDRHQPNSDGRRAAYNADITYGTNNEFGFDYLRDNMAHTPGDLVQRPHHYAIVDEVDSVLIDDARTPLIISGPVPEGDRHEFNELRPKVYDIVQKQRQYLTGVLAEAKKKIAEGDTKEGGFLLLRVHRGLPKNKALIKFLSEEGIKQLLQKTENFYMQDNNREMPKVDAELLFVIDEKNNQIELTDKGIEYISGDEDKNFFIMPDIGSEIAKIENQNLEIEKEAELKEELFKDFSVKSERIHTMSQLLKAYTLFEKDVEYVVMDNKVMIVDEQTGRIMDGRRYSDGLHQAIEAKENVKIEAMTQTFATVTLQNYFRMYKKLAGMTGTAVTEAGEFWEIYKLDVMEIPTNRPIARDDRNDLIYKTKREKYNSIIEEVASLSQQGRPVLIGTTSVEISELLSRMLQIRKIDHNVLNAKLHKKEADIVAEAGNPGVVTIATNMAGRGTDIKLTDEVKAAGGLAIIGTERHDSRRVDRQLRGRSGRQGDPGSSQFYVSLEDNLMRLFGSDRVAKMMDRMGLKEGEVIQHSMMTKSIERAQKKVEENNFGIRKRLLEYDDVMNAQREVVYKRRRHALEGDRLQLDIANMIYDTCEVIAETNKMANDYKNFEFELIKYFSITAPVSEEEFAKKNFQEIANDTYQAAYDYYQNKMERSAATALPVIKQVYEDESNKFERIVVPFTDGIKTLNVVTDLKEAYESQGKQLVADFEKNITLAIIDDAWKTHLRKMDELKQSVQLAVHEQKDPLLIYKFEAFELFKSMIEKVNKDVVSFLFKGELPSSDTRTIQEARTVRRKKENLKTTKEEIPNSDELAAQNRAVGQNQGRRPQVTETIIREKPKIGRNERVTIKNVMSGESKTVKYKQAEPLIDKGEWVLIDQE</sequence>
<keyword evidence="10 13" id="KW-1278">Translocase</keyword>
<dbReference type="Gene3D" id="3.40.50.300">
    <property type="entry name" value="P-loop containing nucleotide triphosphate hydrolases"/>
    <property type="match status" value="3"/>
</dbReference>
<dbReference type="InterPro" id="IPR044722">
    <property type="entry name" value="SecA_SF2_C"/>
</dbReference>
<dbReference type="CDD" id="cd17928">
    <property type="entry name" value="DEXDc_SecA"/>
    <property type="match status" value="1"/>
</dbReference>
<dbReference type="SUPFAM" id="SSF81886">
    <property type="entry name" value="Helical scaffold and wing domains of SecA"/>
    <property type="match status" value="1"/>
</dbReference>
<keyword evidence="3 13" id="KW-0813">Transport</keyword>
<dbReference type="FunFam" id="3.40.50.300:FF:000246">
    <property type="entry name" value="Preprotein translocase subunit SecA"/>
    <property type="match status" value="1"/>
</dbReference>
<evidence type="ECO:0000256" key="4">
    <source>
        <dbReference type="ARBA" id="ARBA00022475"/>
    </source>
</evidence>
<keyword evidence="12 13" id="KW-0472">Membrane</keyword>
<dbReference type="GO" id="GO:0005886">
    <property type="term" value="C:plasma membrane"/>
    <property type="evidence" value="ECO:0007669"/>
    <property type="project" value="UniProtKB-SubCell"/>
</dbReference>
<evidence type="ECO:0000256" key="6">
    <source>
        <dbReference type="ARBA" id="ARBA00022519"/>
    </source>
</evidence>
<dbReference type="GO" id="GO:0017038">
    <property type="term" value="P:protein import"/>
    <property type="evidence" value="ECO:0007669"/>
    <property type="project" value="InterPro"/>
</dbReference>
<keyword evidence="6" id="KW-0997">Cell inner membrane</keyword>
<dbReference type="EC" id="7.4.2.8" evidence="13"/>
<dbReference type="FunFam" id="3.40.50.300:FF:000694">
    <property type="entry name" value="Preprotein translocase subunit SecA"/>
    <property type="match status" value="1"/>
</dbReference>
<reference evidence="19" key="1">
    <citation type="submission" date="2022-11" db="EMBL/GenBank/DDBJ databases">
        <title>The characterization of three novel Bacteroidetes species and genomic analysis of their roles in tidal elemental geochemical cycles.</title>
        <authorList>
            <person name="Ma K.-J."/>
        </authorList>
    </citation>
    <scope>NUCLEOTIDE SEQUENCE</scope>
    <source>
        <strain evidence="19">M415</strain>
    </source>
</reference>
<keyword evidence="11 13" id="KW-0811">Translocation</keyword>
<comment type="function">
    <text evidence="13">Part of the Sec protein translocase complex. Interacts with the SecYEG preprotein conducting channel. Has a central role in coupling the hydrolysis of ATP to the transfer of proteins into and across the cell membrane, serving as an ATP-driven molecular motor driving the stepwise translocation of polypeptide chains across the membrane.</text>
</comment>
<dbReference type="InterPro" id="IPR036670">
    <property type="entry name" value="SecA_X-link_sf"/>
</dbReference>
<dbReference type="SUPFAM" id="SSF52540">
    <property type="entry name" value="P-loop containing nucleoside triphosphate hydrolases"/>
    <property type="match status" value="2"/>
</dbReference>
<dbReference type="HAMAP" id="MF_01382">
    <property type="entry name" value="SecA"/>
    <property type="match status" value="1"/>
</dbReference>
<organism evidence="19 20">
    <name type="scientific">Lentiprolixibacter aurantiacus</name>
    <dbReference type="NCBI Taxonomy" id="2993939"/>
    <lineage>
        <taxon>Bacteria</taxon>
        <taxon>Pseudomonadati</taxon>
        <taxon>Bacteroidota</taxon>
        <taxon>Flavobacteriia</taxon>
        <taxon>Flavobacteriales</taxon>
        <taxon>Flavobacteriaceae</taxon>
        <taxon>Lentiprolixibacter</taxon>
    </lineage>
</organism>
<dbReference type="InterPro" id="IPR014018">
    <property type="entry name" value="SecA_motor_DEAD"/>
</dbReference>
<dbReference type="InterPro" id="IPR027417">
    <property type="entry name" value="P-loop_NTPase"/>
</dbReference>
<evidence type="ECO:0000256" key="10">
    <source>
        <dbReference type="ARBA" id="ARBA00022967"/>
    </source>
</evidence>
<dbReference type="PROSITE" id="PS01312">
    <property type="entry name" value="SECA"/>
    <property type="match status" value="1"/>
</dbReference>
<dbReference type="Gene3D" id="3.90.1440.10">
    <property type="entry name" value="SecA, preprotein cross-linking domain"/>
    <property type="match status" value="1"/>
</dbReference>
<feature type="binding site" evidence="13">
    <location>
        <position position="177"/>
    </location>
    <ligand>
        <name>ATP</name>
        <dbReference type="ChEBI" id="CHEBI:30616"/>
    </ligand>
</feature>
<comment type="subcellular location">
    <subcellularLocation>
        <location evidence="13">Cell membrane</location>
        <topology evidence="13">Peripheral membrane protein</topology>
        <orientation evidence="13">Cytoplasmic side</orientation>
    </subcellularLocation>
    <subcellularLocation>
        <location evidence="1 13">Cytoplasm</location>
    </subcellularLocation>
    <text evidence="13">Distribution is 50-50.</text>
</comment>
<dbReference type="SMART" id="SM00958">
    <property type="entry name" value="SecA_PP_bind"/>
    <property type="match status" value="1"/>
</dbReference>
<evidence type="ECO:0000313" key="20">
    <source>
        <dbReference type="Proteomes" id="UP001207116"/>
    </source>
</evidence>
<evidence type="ECO:0000256" key="11">
    <source>
        <dbReference type="ARBA" id="ARBA00023010"/>
    </source>
</evidence>
<gene>
    <name evidence="13 19" type="primary">secA</name>
    <name evidence="19" type="ORF">OO016_10610</name>
</gene>
<protein>
    <recommendedName>
        <fullName evidence="13 14">Protein translocase subunit SecA</fullName>
        <ecNumber evidence="13">7.4.2.8</ecNumber>
    </recommendedName>
</protein>
<dbReference type="PROSITE" id="PS51194">
    <property type="entry name" value="HELICASE_CTER"/>
    <property type="match status" value="1"/>
</dbReference>
<dbReference type="Pfam" id="PF01043">
    <property type="entry name" value="SecA_PP_bind"/>
    <property type="match status" value="1"/>
</dbReference>
<dbReference type="PROSITE" id="PS51192">
    <property type="entry name" value="HELICASE_ATP_BIND_1"/>
    <property type="match status" value="1"/>
</dbReference>
<dbReference type="GO" id="GO:0065002">
    <property type="term" value="P:intracellular protein transmembrane transport"/>
    <property type="evidence" value="ECO:0007669"/>
    <property type="project" value="UniProtKB-UniRule"/>
</dbReference>
<dbReference type="PANTHER" id="PTHR30612">
    <property type="entry name" value="SECA INNER MEMBRANE COMPONENT OF SEC PROTEIN SECRETION SYSTEM"/>
    <property type="match status" value="1"/>
</dbReference>
<dbReference type="SMART" id="SM00957">
    <property type="entry name" value="SecA_DEAD"/>
    <property type="match status" value="1"/>
</dbReference>
<feature type="binding site" evidence="13">
    <location>
        <begin position="195"/>
        <end position="199"/>
    </location>
    <ligand>
        <name>ATP</name>
        <dbReference type="ChEBI" id="CHEBI:30616"/>
    </ligand>
</feature>
<feature type="domain" description="Helicase C-terminal" evidence="17">
    <location>
        <begin position="602"/>
        <end position="786"/>
    </location>
</feature>
<evidence type="ECO:0000256" key="15">
    <source>
        <dbReference type="SAM" id="MobiDB-lite"/>
    </source>
</evidence>
<keyword evidence="7 13" id="KW-0547">Nucleotide-binding</keyword>
<feature type="region of interest" description="Disordered" evidence="15">
    <location>
        <begin position="716"/>
        <end position="735"/>
    </location>
</feature>
<dbReference type="Gene3D" id="1.10.3060.10">
    <property type="entry name" value="Helical scaffold and wing domains of SecA"/>
    <property type="match status" value="1"/>
</dbReference>
<evidence type="ECO:0000259" key="16">
    <source>
        <dbReference type="PROSITE" id="PS51192"/>
    </source>
</evidence>
<evidence type="ECO:0000259" key="18">
    <source>
        <dbReference type="PROSITE" id="PS51196"/>
    </source>
</evidence>
<dbReference type="PROSITE" id="PS51196">
    <property type="entry name" value="SECA_MOTOR_DEAD"/>
    <property type="match status" value="1"/>
</dbReference>
<evidence type="ECO:0000256" key="9">
    <source>
        <dbReference type="ARBA" id="ARBA00022927"/>
    </source>
</evidence>
<dbReference type="SUPFAM" id="SSF81767">
    <property type="entry name" value="Pre-protein crosslinking domain of SecA"/>
    <property type="match status" value="1"/>
</dbReference>